<gene>
    <name evidence="2" type="ordered locus">Snas_4154</name>
</gene>
<protein>
    <recommendedName>
        <fullName evidence="4">KWG Leptospira repeat protein</fullName>
    </recommendedName>
</protein>
<dbReference type="PANTHER" id="PTHR37841:SF1">
    <property type="entry name" value="DUF3298 DOMAIN-CONTAINING PROTEIN"/>
    <property type="match status" value="1"/>
</dbReference>
<dbReference type="HOGENOM" id="CLU_030487_0_0_11"/>
<dbReference type="RefSeq" id="WP_013019376.1">
    <property type="nucleotide sequence ID" value="NC_013947.1"/>
</dbReference>
<evidence type="ECO:0000313" key="3">
    <source>
        <dbReference type="Proteomes" id="UP000000844"/>
    </source>
</evidence>
<organism evidence="2 3">
    <name type="scientific">Stackebrandtia nassauensis (strain DSM 44728 / CIP 108903 / NRRL B-16338 / NBRC 102104 / LLR-40K-21)</name>
    <dbReference type="NCBI Taxonomy" id="446470"/>
    <lineage>
        <taxon>Bacteria</taxon>
        <taxon>Bacillati</taxon>
        <taxon>Actinomycetota</taxon>
        <taxon>Actinomycetes</taxon>
        <taxon>Glycomycetales</taxon>
        <taxon>Glycomycetaceae</taxon>
        <taxon>Stackebrandtia</taxon>
    </lineage>
</organism>
<dbReference type="InterPro" id="IPR032774">
    <property type="entry name" value="WG_beta_rep"/>
</dbReference>
<dbReference type="eggNOG" id="COG0457">
    <property type="taxonomic scope" value="Bacteria"/>
</dbReference>
<evidence type="ECO:0000313" key="2">
    <source>
        <dbReference type="EMBL" id="ADD43805.1"/>
    </source>
</evidence>
<dbReference type="SUPFAM" id="SSF48452">
    <property type="entry name" value="TPR-like"/>
    <property type="match status" value="1"/>
</dbReference>
<sequence>MLSAIGAETDNRLNTATDEADRSRLLGVRSVALRALGERDSAEADAKSSLKHAENVGTDLLLAPARARLAQTLRLRQDHTGADRLYALAEAGELPRRFLGRVRACAALSCIAQRRLTEALLHLERASEYTSDETTTASIAPALEHVYRLAMEGFGPPPRSWEERAQHPAPRRYQEPRSGKWGYLGSDRRPVISPTFAEAGEFRGGIAAVRERAWGAIDTSGNLLVPFLYDGVSTQVPDGRTVVGFVDGVAVIELRGGKGLVDRAGTLILPPHHRDIVVHPAGYATDTGAATWGARDRNGEEIIPQRFSRADVLRRLDTMVNIDEGPL</sequence>
<reference evidence="2 3" key="1">
    <citation type="journal article" date="2009" name="Stand. Genomic Sci.">
        <title>Complete genome sequence of Stackebrandtia nassauensis type strain (LLR-40K-21).</title>
        <authorList>
            <person name="Munk C."/>
            <person name="Lapidus A."/>
            <person name="Copeland A."/>
            <person name="Jando M."/>
            <person name="Mayilraj S."/>
            <person name="Glavina Del Rio T."/>
            <person name="Nolan M."/>
            <person name="Chen F."/>
            <person name="Lucas S."/>
            <person name="Tice H."/>
            <person name="Cheng J.F."/>
            <person name="Han C."/>
            <person name="Detter J.C."/>
            <person name="Bruce D."/>
            <person name="Goodwin L."/>
            <person name="Chain P."/>
            <person name="Pitluck S."/>
            <person name="Goker M."/>
            <person name="Ovchinikova G."/>
            <person name="Pati A."/>
            <person name="Ivanova N."/>
            <person name="Mavromatis K."/>
            <person name="Chen A."/>
            <person name="Palaniappan K."/>
            <person name="Land M."/>
            <person name="Hauser L."/>
            <person name="Chang Y.J."/>
            <person name="Jeffries C.D."/>
            <person name="Bristow J."/>
            <person name="Eisen J.A."/>
            <person name="Markowitz V."/>
            <person name="Hugenholtz P."/>
            <person name="Kyrpides N.C."/>
            <person name="Klenk H.P."/>
        </authorList>
    </citation>
    <scope>NUCLEOTIDE SEQUENCE [LARGE SCALE GENOMIC DNA]</scope>
    <source>
        <strain evidence="3">DSM 44728 / CIP 108903 / NRRL B-16338 / NBRC 102104 / LLR-40K-21</strain>
    </source>
</reference>
<dbReference type="PANTHER" id="PTHR37841">
    <property type="entry name" value="GLR2918 PROTEIN"/>
    <property type="match status" value="1"/>
</dbReference>
<feature type="region of interest" description="Disordered" evidence="1">
    <location>
        <begin position="159"/>
        <end position="179"/>
    </location>
</feature>
<dbReference type="EMBL" id="CP001778">
    <property type="protein sequence ID" value="ADD43805.1"/>
    <property type="molecule type" value="Genomic_DNA"/>
</dbReference>
<name>D3Q155_STANL</name>
<dbReference type="Proteomes" id="UP000000844">
    <property type="component" value="Chromosome"/>
</dbReference>
<dbReference type="AlphaFoldDB" id="D3Q155"/>
<accession>D3Q155</accession>
<evidence type="ECO:0000256" key="1">
    <source>
        <dbReference type="SAM" id="MobiDB-lite"/>
    </source>
</evidence>
<evidence type="ECO:0008006" key="4">
    <source>
        <dbReference type="Google" id="ProtNLM"/>
    </source>
</evidence>
<proteinExistence type="predicted"/>
<feature type="compositionally biased region" description="Basic and acidic residues" evidence="1">
    <location>
        <begin position="160"/>
        <end position="178"/>
    </location>
</feature>
<dbReference type="KEGG" id="sna:Snas_4154"/>
<dbReference type="STRING" id="446470.Snas_4154"/>
<keyword evidence="3" id="KW-1185">Reference proteome</keyword>
<dbReference type="InterPro" id="IPR011990">
    <property type="entry name" value="TPR-like_helical_dom_sf"/>
</dbReference>
<dbReference type="Pfam" id="PF14903">
    <property type="entry name" value="WG_beta_rep"/>
    <property type="match status" value="2"/>
</dbReference>